<name>A0A1H1H9V7_9ACTN</name>
<accession>A0A1H1H9V7</accession>
<keyword evidence="2" id="KW-1185">Reference proteome</keyword>
<organism evidence="1 2">
    <name type="scientific">Thermostaphylospora chromogena</name>
    <dbReference type="NCBI Taxonomy" id="35622"/>
    <lineage>
        <taxon>Bacteria</taxon>
        <taxon>Bacillati</taxon>
        <taxon>Actinomycetota</taxon>
        <taxon>Actinomycetes</taxon>
        <taxon>Streptosporangiales</taxon>
        <taxon>Thermomonosporaceae</taxon>
        <taxon>Thermostaphylospora</taxon>
    </lineage>
</organism>
<dbReference type="AlphaFoldDB" id="A0A1H1H9V7"/>
<protein>
    <submittedName>
        <fullName evidence="1">Uncharacterized protein</fullName>
    </submittedName>
</protein>
<dbReference type="EMBL" id="FNKK01000002">
    <property type="protein sequence ID" value="SDR22200.1"/>
    <property type="molecule type" value="Genomic_DNA"/>
</dbReference>
<evidence type="ECO:0000313" key="2">
    <source>
        <dbReference type="Proteomes" id="UP000217103"/>
    </source>
</evidence>
<dbReference type="Proteomes" id="UP000217103">
    <property type="component" value="Unassembled WGS sequence"/>
</dbReference>
<proteinExistence type="predicted"/>
<sequence>MTRRGARDAFIVVSVPSLAAGPRRCGDDDGRVHETSSVDAYGPAEVRGVVVTAGPKEPRHTAGTG</sequence>
<gene>
    <name evidence="1" type="ORF">SAMN04489764_4198</name>
</gene>
<evidence type="ECO:0000313" key="1">
    <source>
        <dbReference type="EMBL" id="SDR22200.1"/>
    </source>
</evidence>
<reference evidence="1 2" key="1">
    <citation type="submission" date="2016-10" db="EMBL/GenBank/DDBJ databases">
        <authorList>
            <person name="de Groot N.N."/>
        </authorList>
    </citation>
    <scope>NUCLEOTIDE SEQUENCE [LARGE SCALE GENOMIC DNA]</scope>
    <source>
        <strain evidence="1 2">DSM 43794</strain>
    </source>
</reference>